<dbReference type="InterPro" id="IPR038718">
    <property type="entry name" value="SNF2-like_sf"/>
</dbReference>
<evidence type="ECO:0000256" key="5">
    <source>
        <dbReference type="ARBA" id="ARBA00022806"/>
    </source>
</evidence>
<dbReference type="InterPro" id="IPR001650">
    <property type="entry name" value="Helicase_C-like"/>
</dbReference>
<comment type="similarity">
    <text evidence="2">Belongs to the SNF2/RAD54 helicase family.</text>
</comment>
<keyword evidence="7" id="KW-0238">DNA-binding</keyword>
<feature type="region of interest" description="Disordered" evidence="9">
    <location>
        <begin position="440"/>
        <end position="487"/>
    </location>
</feature>
<feature type="domain" description="Helicase C-terminal" evidence="11">
    <location>
        <begin position="514"/>
        <end position="704"/>
    </location>
</feature>
<comment type="subcellular location">
    <subcellularLocation>
        <location evidence="1">Nucleus</location>
    </subcellularLocation>
</comment>
<evidence type="ECO:0008006" key="13">
    <source>
        <dbReference type="Google" id="ProtNLM"/>
    </source>
</evidence>
<dbReference type="Gene3D" id="3.40.50.300">
    <property type="entry name" value="P-loop containing nucleotide triphosphate hydrolases"/>
    <property type="match status" value="1"/>
</dbReference>
<dbReference type="eggNOG" id="KOG1016">
    <property type="taxonomic scope" value="Eukaryota"/>
</dbReference>
<accession>A0A024U409</accession>
<keyword evidence="5" id="KW-0347">Helicase</keyword>
<dbReference type="InterPro" id="IPR000330">
    <property type="entry name" value="SNF2_N"/>
</dbReference>
<feature type="region of interest" description="Disordered" evidence="9">
    <location>
        <begin position="552"/>
        <end position="581"/>
    </location>
</feature>
<dbReference type="CDD" id="cd18007">
    <property type="entry name" value="DEXHc_ATRX-like"/>
    <property type="match status" value="1"/>
</dbReference>
<reference evidence="12" key="1">
    <citation type="submission" date="2013-12" db="EMBL/GenBank/DDBJ databases">
        <title>The Genome Sequence of Aphanomyces invadans NJM9701.</title>
        <authorList>
            <consortium name="The Broad Institute Genomics Platform"/>
            <person name="Russ C."/>
            <person name="Tyler B."/>
            <person name="van West P."/>
            <person name="Dieguez-Uribeondo J."/>
            <person name="Young S.K."/>
            <person name="Zeng Q."/>
            <person name="Gargeya S."/>
            <person name="Fitzgerald M."/>
            <person name="Abouelleil A."/>
            <person name="Alvarado L."/>
            <person name="Chapman S.B."/>
            <person name="Gainer-Dewar J."/>
            <person name="Goldberg J."/>
            <person name="Griggs A."/>
            <person name="Gujja S."/>
            <person name="Hansen M."/>
            <person name="Howarth C."/>
            <person name="Imamovic A."/>
            <person name="Ireland A."/>
            <person name="Larimer J."/>
            <person name="McCowan C."/>
            <person name="Murphy C."/>
            <person name="Pearson M."/>
            <person name="Poon T.W."/>
            <person name="Priest M."/>
            <person name="Roberts A."/>
            <person name="Saif S."/>
            <person name="Shea T."/>
            <person name="Sykes S."/>
            <person name="Wortman J."/>
            <person name="Nusbaum C."/>
            <person name="Birren B."/>
        </authorList>
    </citation>
    <scope>NUCLEOTIDE SEQUENCE [LARGE SCALE GENOMIC DNA]</scope>
    <source>
        <strain evidence="12">NJM9701</strain>
    </source>
</reference>
<proteinExistence type="inferred from homology"/>
<dbReference type="GO" id="GO:0005524">
    <property type="term" value="F:ATP binding"/>
    <property type="evidence" value="ECO:0007669"/>
    <property type="project" value="UniProtKB-KW"/>
</dbReference>
<protein>
    <recommendedName>
        <fullName evidence="13">Helicase ATP-binding domain-containing protein</fullName>
    </recommendedName>
</protein>
<dbReference type="PANTHER" id="PTHR45797">
    <property type="entry name" value="RAD54-LIKE"/>
    <property type="match status" value="1"/>
</dbReference>
<dbReference type="GO" id="GO:0003677">
    <property type="term" value="F:DNA binding"/>
    <property type="evidence" value="ECO:0007669"/>
    <property type="project" value="UniProtKB-KW"/>
</dbReference>
<dbReference type="InterPro" id="IPR014001">
    <property type="entry name" value="Helicase_ATP-bd"/>
</dbReference>
<sequence>MTDDDCCCGVIPCLCVTEAQVQQAKKLDDLRMMLRTTTAACDFCLMLPCLCEGDTLEAEEPLVVPSKPVKKVVPTDAYGRVELTGSDGDTVKDLWVASELDDVLKPHQRDGVKFLLQHVSMDQGCILADYMGLGKTIQLISSIHSFLIDGLSRGSRSTALVLCPTVCILNWVQEFQKWLEPSSLQWCPIYQMDTTNSYKSNTSSRIEALEEWKSKGGVMIMGYEMFRLLLNPSRVVNEPVIDVVSHVSMGVLEVTEKKQRVIDRQLRQLSSLLCSPGPDLVALDEGHRIKDPSSILCATLEKVTTHKRIVLTGYPLQNSLAEYWCMVNFCRPDFLGSYDEFRQTYERPIVEGNVEKSSQLTTLLAPVVLRRGRDLLNAHLPTKKEWIVHCQLSPLQHTMYLDFLDRDRLEKKQWDLFTTYATLLQIVNHPDVVHRRMMLCEGPDDQDNDDGGGADGVPVVDDWQPVLSTTKQTRPKKRKRTADPDARAAMAWAEPSLLTDYVTGEAGHSGKMVVLLQLIRESQTAGDKVVVFSQSVSTLECVGMFLDLEEGTTSPPASTKSAKPQRGQTAKKVSSAKNHAAKKSRKYLVIDGSLSSSKRMEHINTFSDHKSGVDVLLVSTRAGAEGINLHAANRLVLFDVSWNPSHDHQSMCRSHRIGQVKDVHVYRFVSHDTMEEKIYRQQVKKVGLSANVVDATAMNMVDPMMAATSFFAPPVRPTADRVARPHEPSGDVVLDRCLEQVGHWVPKYFEAAAAATTSAEDNE</sequence>
<dbReference type="EMBL" id="KI913964">
    <property type="protein sequence ID" value="ETW00642.1"/>
    <property type="molecule type" value="Genomic_DNA"/>
</dbReference>
<evidence type="ECO:0000256" key="1">
    <source>
        <dbReference type="ARBA" id="ARBA00004123"/>
    </source>
</evidence>
<feature type="compositionally biased region" description="Polar residues" evidence="9">
    <location>
        <begin position="552"/>
        <end position="577"/>
    </location>
</feature>
<keyword evidence="6" id="KW-0067">ATP-binding</keyword>
<dbReference type="PROSITE" id="PS51192">
    <property type="entry name" value="HELICASE_ATP_BIND_1"/>
    <property type="match status" value="1"/>
</dbReference>
<dbReference type="OrthoDB" id="2020972at2759"/>
<dbReference type="SMART" id="SM00487">
    <property type="entry name" value="DEXDc"/>
    <property type="match status" value="1"/>
</dbReference>
<evidence type="ECO:0000259" key="10">
    <source>
        <dbReference type="PROSITE" id="PS51192"/>
    </source>
</evidence>
<evidence type="ECO:0000256" key="2">
    <source>
        <dbReference type="ARBA" id="ARBA00007025"/>
    </source>
</evidence>
<name>A0A024U409_9STRA</name>
<dbReference type="VEuPathDB" id="FungiDB:H310_07211"/>
<dbReference type="GO" id="GO:0004386">
    <property type="term" value="F:helicase activity"/>
    <property type="evidence" value="ECO:0007669"/>
    <property type="project" value="UniProtKB-KW"/>
</dbReference>
<feature type="compositionally biased region" description="Acidic residues" evidence="9">
    <location>
        <begin position="442"/>
        <end position="452"/>
    </location>
</feature>
<dbReference type="Pfam" id="PF00176">
    <property type="entry name" value="SNF2-rel_dom"/>
    <property type="match status" value="1"/>
</dbReference>
<keyword evidence="4" id="KW-0378">Hydrolase</keyword>
<evidence type="ECO:0000256" key="6">
    <source>
        <dbReference type="ARBA" id="ARBA00022840"/>
    </source>
</evidence>
<dbReference type="RefSeq" id="XP_008870777.1">
    <property type="nucleotide sequence ID" value="XM_008872555.1"/>
</dbReference>
<evidence type="ECO:0000256" key="7">
    <source>
        <dbReference type="ARBA" id="ARBA00023125"/>
    </source>
</evidence>
<dbReference type="InterPro" id="IPR027417">
    <property type="entry name" value="P-loop_NTPase"/>
</dbReference>
<evidence type="ECO:0000256" key="8">
    <source>
        <dbReference type="ARBA" id="ARBA00023242"/>
    </source>
</evidence>
<evidence type="ECO:0000259" key="11">
    <source>
        <dbReference type="PROSITE" id="PS51194"/>
    </source>
</evidence>
<dbReference type="CDD" id="cd18793">
    <property type="entry name" value="SF2_C_SNF"/>
    <property type="match status" value="1"/>
</dbReference>
<dbReference type="AlphaFoldDB" id="A0A024U409"/>
<dbReference type="GO" id="GO:0016887">
    <property type="term" value="F:ATP hydrolysis activity"/>
    <property type="evidence" value="ECO:0007669"/>
    <property type="project" value="InterPro"/>
</dbReference>
<evidence type="ECO:0000256" key="3">
    <source>
        <dbReference type="ARBA" id="ARBA00022741"/>
    </source>
</evidence>
<dbReference type="InterPro" id="IPR049730">
    <property type="entry name" value="SNF2/RAD54-like_C"/>
</dbReference>
<dbReference type="PROSITE" id="PS51194">
    <property type="entry name" value="HELICASE_CTER"/>
    <property type="match status" value="1"/>
</dbReference>
<dbReference type="Pfam" id="PF00271">
    <property type="entry name" value="Helicase_C"/>
    <property type="match status" value="1"/>
</dbReference>
<dbReference type="SMART" id="SM00490">
    <property type="entry name" value="HELICc"/>
    <property type="match status" value="1"/>
</dbReference>
<dbReference type="PANTHER" id="PTHR45797:SF1">
    <property type="entry name" value="HELICASE ARIP4"/>
    <property type="match status" value="1"/>
</dbReference>
<feature type="domain" description="Helicase ATP-binding" evidence="10">
    <location>
        <begin position="116"/>
        <end position="333"/>
    </location>
</feature>
<dbReference type="SUPFAM" id="SSF52540">
    <property type="entry name" value="P-loop containing nucleoside triphosphate hydrolases"/>
    <property type="match status" value="2"/>
</dbReference>
<evidence type="ECO:0000313" key="12">
    <source>
        <dbReference type="EMBL" id="ETW00642.1"/>
    </source>
</evidence>
<evidence type="ECO:0000256" key="9">
    <source>
        <dbReference type="SAM" id="MobiDB-lite"/>
    </source>
</evidence>
<gene>
    <name evidence="12" type="ORF">H310_07211</name>
</gene>
<evidence type="ECO:0000256" key="4">
    <source>
        <dbReference type="ARBA" id="ARBA00022801"/>
    </source>
</evidence>
<dbReference type="Gene3D" id="3.40.50.10810">
    <property type="entry name" value="Tandem AAA-ATPase domain"/>
    <property type="match status" value="1"/>
</dbReference>
<dbReference type="GO" id="GO:0005634">
    <property type="term" value="C:nucleus"/>
    <property type="evidence" value="ECO:0007669"/>
    <property type="project" value="UniProtKB-SubCell"/>
</dbReference>
<keyword evidence="8" id="KW-0539">Nucleus</keyword>
<dbReference type="GeneID" id="20084261"/>
<organism evidence="12">
    <name type="scientific">Aphanomyces invadans</name>
    <dbReference type="NCBI Taxonomy" id="157072"/>
    <lineage>
        <taxon>Eukaryota</taxon>
        <taxon>Sar</taxon>
        <taxon>Stramenopiles</taxon>
        <taxon>Oomycota</taxon>
        <taxon>Saprolegniomycetes</taxon>
        <taxon>Saprolegniales</taxon>
        <taxon>Verrucalvaceae</taxon>
        <taxon>Aphanomyces</taxon>
    </lineage>
</organism>
<keyword evidence="3" id="KW-0547">Nucleotide-binding</keyword>
<dbReference type="InterPro" id="IPR044574">
    <property type="entry name" value="ARIP4-like"/>
</dbReference>
<dbReference type="STRING" id="157072.A0A024U409"/>